<proteinExistence type="inferred from homology"/>
<evidence type="ECO:0000259" key="8">
    <source>
        <dbReference type="PROSITE" id="PS50253"/>
    </source>
</evidence>
<comment type="caution">
    <text evidence="9">The sequence shown here is derived from an EMBL/GenBank/DDBJ whole genome shotgun (WGS) entry which is preliminary data.</text>
</comment>
<feature type="transmembrane region" description="Helical" evidence="7">
    <location>
        <begin position="94"/>
        <end position="113"/>
    </location>
</feature>
<comment type="similarity">
    <text evidence="2 6">Belongs to the cytochrome c oxidase subunit 3 family.</text>
</comment>
<dbReference type="GO" id="GO:0005886">
    <property type="term" value="C:plasma membrane"/>
    <property type="evidence" value="ECO:0007669"/>
    <property type="project" value="UniProtKB-SubCell"/>
</dbReference>
<gene>
    <name evidence="9" type="ORF">Q664_25915</name>
</gene>
<dbReference type="SUPFAM" id="SSF81452">
    <property type="entry name" value="Cytochrome c oxidase subunit III-like"/>
    <property type="match status" value="1"/>
</dbReference>
<feature type="transmembrane region" description="Helical" evidence="7">
    <location>
        <begin position="24"/>
        <end position="47"/>
    </location>
</feature>
<dbReference type="GO" id="GO:0004129">
    <property type="term" value="F:cytochrome-c oxidase activity"/>
    <property type="evidence" value="ECO:0007669"/>
    <property type="project" value="InterPro"/>
</dbReference>
<keyword evidence="5 7" id="KW-0472">Membrane</keyword>
<dbReference type="PANTHER" id="PTHR11403:SF6">
    <property type="entry name" value="NITRIC OXIDE REDUCTASE SUBUNIT E"/>
    <property type="match status" value="1"/>
</dbReference>
<feature type="transmembrane region" description="Helical" evidence="7">
    <location>
        <begin position="67"/>
        <end position="88"/>
    </location>
</feature>
<accession>A0A084SQU0</accession>
<evidence type="ECO:0000256" key="7">
    <source>
        <dbReference type="SAM" id="Phobius"/>
    </source>
</evidence>
<name>A0A084SQU0_9BACT</name>
<dbReference type="InterPro" id="IPR000298">
    <property type="entry name" value="Cyt_c_oxidase-like_su3"/>
</dbReference>
<evidence type="ECO:0000256" key="3">
    <source>
        <dbReference type="ARBA" id="ARBA00022692"/>
    </source>
</evidence>
<dbReference type="InterPro" id="IPR013833">
    <property type="entry name" value="Cyt_c_oxidase_su3_a-hlx"/>
</dbReference>
<dbReference type="InterPro" id="IPR024791">
    <property type="entry name" value="Cyt_c/ubiquinol_Oxase_su3"/>
</dbReference>
<dbReference type="RefSeq" id="WP_043400885.1">
    <property type="nucleotide sequence ID" value="NZ_JPMI01000175.1"/>
</dbReference>
<dbReference type="PROSITE" id="PS50253">
    <property type="entry name" value="COX3"/>
    <property type="match status" value="1"/>
</dbReference>
<dbReference type="AlphaFoldDB" id="A0A084SQU0"/>
<evidence type="ECO:0000256" key="6">
    <source>
        <dbReference type="RuleBase" id="RU003376"/>
    </source>
</evidence>
<comment type="subcellular location">
    <subcellularLocation>
        <location evidence="6">Cell membrane</location>
        <topology evidence="6">Multi-pass membrane protein</topology>
    </subcellularLocation>
    <subcellularLocation>
        <location evidence="1">Membrane</location>
        <topology evidence="1">Multi-pass membrane protein</topology>
    </subcellularLocation>
</comment>
<dbReference type="EMBL" id="JPMI01000175">
    <property type="protein sequence ID" value="KFA90825.1"/>
    <property type="molecule type" value="Genomic_DNA"/>
</dbReference>
<dbReference type="InterPro" id="IPR035973">
    <property type="entry name" value="Cyt_c_oxidase_su3-like_sf"/>
</dbReference>
<keyword evidence="4 7" id="KW-1133">Transmembrane helix</keyword>
<evidence type="ECO:0000313" key="10">
    <source>
        <dbReference type="Proteomes" id="UP000028547"/>
    </source>
</evidence>
<sequence length="212" mass="24215">MSTETSPWEEHFGSRENQNKAAQLGMWIFLGSEVLLFTNLFVGYGVYRYYYPDIFVEGSKHLEAGWATVQTLLLVTSSLFVALAVHYIRQGRQFLTALVLLVGMGMGLGFLGIKGWEYWKHWTEGALPGEYYRLEELPVRGGSLFFTLYFLLTGLHAVHMLVALGLLGWLVWGAVSGKYTAEYHIPVEVGGLYWHLVDVFWLFIYPLLYLVE</sequence>
<organism evidence="9 10">
    <name type="scientific">Archangium violaceum Cb vi76</name>
    <dbReference type="NCBI Taxonomy" id="1406225"/>
    <lineage>
        <taxon>Bacteria</taxon>
        <taxon>Pseudomonadati</taxon>
        <taxon>Myxococcota</taxon>
        <taxon>Myxococcia</taxon>
        <taxon>Myxococcales</taxon>
        <taxon>Cystobacterineae</taxon>
        <taxon>Archangiaceae</taxon>
        <taxon>Archangium</taxon>
    </lineage>
</organism>
<feature type="transmembrane region" description="Helical" evidence="7">
    <location>
        <begin position="192"/>
        <end position="211"/>
    </location>
</feature>
<feature type="transmembrane region" description="Helical" evidence="7">
    <location>
        <begin position="148"/>
        <end position="172"/>
    </location>
</feature>
<dbReference type="Pfam" id="PF00510">
    <property type="entry name" value="COX3"/>
    <property type="match status" value="1"/>
</dbReference>
<dbReference type="PANTHER" id="PTHR11403">
    <property type="entry name" value="CYTOCHROME C OXIDASE SUBUNIT III"/>
    <property type="match status" value="1"/>
</dbReference>
<evidence type="ECO:0000256" key="4">
    <source>
        <dbReference type="ARBA" id="ARBA00022989"/>
    </source>
</evidence>
<evidence type="ECO:0000313" key="9">
    <source>
        <dbReference type="EMBL" id="KFA90825.1"/>
    </source>
</evidence>
<evidence type="ECO:0000256" key="2">
    <source>
        <dbReference type="ARBA" id="ARBA00010581"/>
    </source>
</evidence>
<dbReference type="Proteomes" id="UP000028547">
    <property type="component" value="Unassembled WGS sequence"/>
</dbReference>
<protein>
    <submittedName>
        <fullName evidence="9">Cytochrome C oxidase subunit III</fullName>
    </submittedName>
</protein>
<evidence type="ECO:0000256" key="5">
    <source>
        <dbReference type="ARBA" id="ARBA00023136"/>
    </source>
</evidence>
<keyword evidence="3 6" id="KW-0812">Transmembrane</keyword>
<dbReference type="Gene3D" id="1.20.120.80">
    <property type="entry name" value="Cytochrome c oxidase, subunit III, four-helix bundle"/>
    <property type="match status" value="1"/>
</dbReference>
<dbReference type="GO" id="GO:0019646">
    <property type="term" value="P:aerobic electron transport chain"/>
    <property type="evidence" value="ECO:0007669"/>
    <property type="project" value="InterPro"/>
</dbReference>
<feature type="domain" description="Heme-copper oxidase subunit III family profile" evidence="8">
    <location>
        <begin position="20"/>
        <end position="212"/>
    </location>
</feature>
<reference evidence="9 10" key="1">
    <citation type="submission" date="2014-07" db="EMBL/GenBank/DDBJ databases">
        <title>Draft Genome Sequence of Gephyronic Acid Producer, Cystobacter violaceus Strain Cb vi76.</title>
        <authorList>
            <person name="Stevens D.C."/>
            <person name="Young J."/>
            <person name="Carmichael R."/>
            <person name="Tan J."/>
            <person name="Taylor R.E."/>
        </authorList>
    </citation>
    <scope>NUCLEOTIDE SEQUENCE [LARGE SCALE GENOMIC DNA]</scope>
    <source>
        <strain evidence="9 10">Cb vi76</strain>
    </source>
</reference>
<evidence type="ECO:0000256" key="1">
    <source>
        <dbReference type="ARBA" id="ARBA00004141"/>
    </source>
</evidence>